<organism evidence="7 8">
    <name type="scientific">Euplotes crassus</name>
    <dbReference type="NCBI Taxonomy" id="5936"/>
    <lineage>
        <taxon>Eukaryota</taxon>
        <taxon>Sar</taxon>
        <taxon>Alveolata</taxon>
        <taxon>Ciliophora</taxon>
        <taxon>Intramacronucleata</taxon>
        <taxon>Spirotrichea</taxon>
        <taxon>Hypotrichia</taxon>
        <taxon>Euplotida</taxon>
        <taxon>Euplotidae</taxon>
        <taxon>Moneuplotes</taxon>
    </lineage>
</organism>
<accession>A0AAD1Y5D4</accession>
<dbReference type="PANTHER" id="PTHR46679">
    <property type="match status" value="1"/>
</dbReference>
<keyword evidence="5" id="KW-0676">Redox-active center</keyword>
<evidence type="ECO:0000313" key="8">
    <source>
        <dbReference type="Proteomes" id="UP001295684"/>
    </source>
</evidence>
<keyword evidence="4" id="KW-1015">Disulfide bond</keyword>
<dbReference type="InterPro" id="IPR014025">
    <property type="entry name" value="Glutaredoxin_subgr"/>
</dbReference>
<dbReference type="InterPro" id="IPR036249">
    <property type="entry name" value="Thioredoxin-like_sf"/>
</dbReference>
<dbReference type="EMBL" id="CAMPGE010027373">
    <property type="protein sequence ID" value="CAI2385008.1"/>
    <property type="molecule type" value="Genomic_DNA"/>
</dbReference>
<dbReference type="Gene3D" id="3.40.30.10">
    <property type="entry name" value="Glutaredoxin"/>
    <property type="match status" value="1"/>
</dbReference>
<evidence type="ECO:0000256" key="1">
    <source>
        <dbReference type="ARBA" id="ARBA00007787"/>
    </source>
</evidence>
<evidence type="ECO:0000313" key="7">
    <source>
        <dbReference type="EMBL" id="CAI2385008.1"/>
    </source>
</evidence>
<comment type="similarity">
    <text evidence="1">Belongs to the glutaredoxin family.</text>
</comment>
<dbReference type="GO" id="GO:0005739">
    <property type="term" value="C:mitochondrion"/>
    <property type="evidence" value="ECO:0007669"/>
    <property type="project" value="TreeGrafter"/>
</dbReference>
<dbReference type="PANTHER" id="PTHR46679:SF1">
    <property type="entry name" value="GLUTAREDOXIN-2, MITOCHONDRIAL"/>
    <property type="match status" value="1"/>
</dbReference>
<dbReference type="PROSITE" id="PS51354">
    <property type="entry name" value="GLUTAREDOXIN_2"/>
    <property type="match status" value="1"/>
</dbReference>
<dbReference type="AlphaFoldDB" id="A0AAD1Y5D4"/>
<reference evidence="7" key="1">
    <citation type="submission" date="2023-07" db="EMBL/GenBank/DDBJ databases">
        <authorList>
            <consortium name="AG Swart"/>
            <person name="Singh M."/>
            <person name="Singh A."/>
            <person name="Seah K."/>
            <person name="Emmerich C."/>
        </authorList>
    </citation>
    <scope>NUCLEOTIDE SEQUENCE</scope>
    <source>
        <strain evidence="7">DP1</strain>
    </source>
</reference>
<dbReference type="SUPFAM" id="SSF52833">
    <property type="entry name" value="Thioredoxin-like"/>
    <property type="match status" value="1"/>
</dbReference>
<dbReference type="GO" id="GO:0015035">
    <property type="term" value="F:protein-disulfide reductase activity"/>
    <property type="evidence" value="ECO:0007669"/>
    <property type="project" value="TreeGrafter"/>
</dbReference>
<sequence length="101" mass="11746">MLNTHINKYKVLIYTKATCGYTDKAVDLFNKGEVDFKLFNLDDMEEPNLMKQALFEITGQRTVPNIFINSQHIGGYSHLKELHEQNKLKGLLDDAYVRHIF</sequence>
<evidence type="ECO:0000256" key="2">
    <source>
        <dbReference type="ARBA" id="ARBA00022448"/>
    </source>
</evidence>
<evidence type="ECO:0000259" key="6">
    <source>
        <dbReference type="Pfam" id="PF00462"/>
    </source>
</evidence>
<dbReference type="Pfam" id="PF00462">
    <property type="entry name" value="Glutaredoxin"/>
    <property type="match status" value="1"/>
</dbReference>
<keyword evidence="3" id="KW-0249">Electron transport</keyword>
<name>A0AAD1Y5D4_EUPCR</name>
<dbReference type="Proteomes" id="UP001295684">
    <property type="component" value="Unassembled WGS sequence"/>
</dbReference>
<feature type="domain" description="Glutaredoxin" evidence="6">
    <location>
        <begin position="11"/>
        <end position="73"/>
    </location>
</feature>
<comment type="caution">
    <text evidence="7">The sequence shown here is derived from an EMBL/GenBank/DDBJ whole genome shotgun (WGS) entry which is preliminary data.</text>
</comment>
<keyword evidence="8" id="KW-1185">Reference proteome</keyword>
<proteinExistence type="inferred from homology"/>
<keyword evidence="2" id="KW-0813">Transport</keyword>
<dbReference type="InterPro" id="IPR002109">
    <property type="entry name" value="Glutaredoxin"/>
</dbReference>
<dbReference type="PRINTS" id="PR00160">
    <property type="entry name" value="GLUTAREDOXIN"/>
</dbReference>
<gene>
    <name evidence="7" type="ORF">ECRASSUSDP1_LOCUS26549</name>
</gene>
<dbReference type="CDD" id="cd03419">
    <property type="entry name" value="GRX_GRXh_1_2_like"/>
    <property type="match status" value="1"/>
</dbReference>
<evidence type="ECO:0000256" key="5">
    <source>
        <dbReference type="ARBA" id="ARBA00023284"/>
    </source>
</evidence>
<protein>
    <recommendedName>
        <fullName evidence="6">Glutaredoxin domain-containing protein</fullName>
    </recommendedName>
</protein>
<evidence type="ECO:0000256" key="3">
    <source>
        <dbReference type="ARBA" id="ARBA00022982"/>
    </source>
</evidence>
<evidence type="ECO:0000256" key="4">
    <source>
        <dbReference type="ARBA" id="ARBA00023157"/>
    </source>
</evidence>